<dbReference type="AlphaFoldDB" id="A0A518H988"/>
<dbReference type="SUPFAM" id="SSF52540">
    <property type="entry name" value="P-loop containing nucleoside triphosphate hydrolases"/>
    <property type="match status" value="1"/>
</dbReference>
<dbReference type="InterPro" id="IPR027417">
    <property type="entry name" value="P-loop_NTPase"/>
</dbReference>
<dbReference type="OrthoDB" id="2081291at2"/>
<keyword evidence="3" id="KW-1185">Reference proteome</keyword>
<dbReference type="EMBL" id="CP036426">
    <property type="protein sequence ID" value="QDV37414.1"/>
    <property type="molecule type" value="Genomic_DNA"/>
</dbReference>
<dbReference type="RefSeq" id="WP_145275193.1">
    <property type="nucleotide sequence ID" value="NZ_CP036426.1"/>
</dbReference>
<evidence type="ECO:0000256" key="1">
    <source>
        <dbReference type="SAM" id="MobiDB-lite"/>
    </source>
</evidence>
<name>A0A518H988_9BACT</name>
<reference evidence="2 3" key="1">
    <citation type="submission" date="2019-02" db="EMBL/GenBank/DDBJ databases">
        <title>Deep-cultivation of Planctomycetes and their phenomic and genomic characterization uncovers novel biology.</title>
        <authorList>
            <person name="Wiegand S."/>
            <person name="Jogler M."/>
            <person name="Boedeker C."/>
            <person name="Pinto D."/>
            <person name="Vollmers J."/>
            <person name="Rivas-Marin E."/>
            <person name="Kohn T."/>
            <person name="Peeters S.H."/>
            <person name="Heuer A."/>
            <person name="Rast P."/>
            <person name="Oberbeckmann S."/>
            <person name="Bunk B."/>
            <person name="Jeske O."/>
            <person name="Meyerdierks A."/>
            <person name="Storesund J.E."/>
            <person name="Kallscheuer N."/>
            <person name="Luecker S."/>
            <person name="Lage O.M."/>
            <person name="Pohl T."/>
            <person name="Merkel B.J."/>
            <person name="Hornburger P."/>
            <person name="Mueller R.-W."/>
            <person name="Bruemmer F."/>
            <person name="Labrenz M."/>
            <person name="Spormann A.M."/>
            <person name="Op den Camp H."/>
            <person name="Overmann J."/>
            <person name="Amann R."/>
            <person name="Jetten M.S.M."/>
            <person name="Mascher T."/>
            <person name="Medema M.H."/>
            <person name="Devos D.P."/>
            <person name="Kaster A.-K."/>
            <person name="Ovreas L."/>
            <person name="Rohde M."/>
            <person name="Galperin M.Y."/>
            <person name="Jogler C."/>
        </authorList>
    </citation>
    <scope>NUCLEOTIDE SEQUENCE [LARGE SCALE GENOMIC DNA]</scope>
    <source>
        <strain evidence="2 3">ElP</strain>
    </source>
</reference>
<dbReference type="KEGG" id="tpla:ElP_53530"/>
<feature type="region of interest" description="Disordered" evidence="1">
    <location>
        <begin position="552"/>
        <end position="589"/>
    </location>
</feature>
<proteinExistence type="predicted"/>
<dbReference type="Proteomes" id="UP000317835">
    <property type="component" value="Chromosome"/>
</dbReference>
<gene>
    <name evidence="2" type="ORF">ElP_53530</name>
</gene>
<dbReference type="NCBIfam" id="NF041065">
    <property type="entry name" value="DpdH"/>
    <property type="match status" value="1"/>
</dbReference>
<evidence type="ECO:0000313" key="2">
    <source>
        <dbReference type="EMBL" id="QDV37414.1"/>
    </source>
</evidence>
<evidence type="ECO:0000313" key="3">
    <source>
        <dbReference type="Proteomes" id="UP000317835"/>
    </source>
</evidence>
<accession>A0A518H988</accession>
<feature type="compositionally biased region" description="Pro residues" evidence="1">
    <location>
        <begin position="576"/>
        <end position="585"/>
    </location>
</feature>
<sequence length="1032" mass="116693">MPFRRFVCWQPAWVEQVMDTEALQPADHVFAATHHPVKMSRSTLTALYGGDRPDRAAQAAYPEEQLLRDFLAPKEFAFVPVLGEAGTGKSHLIRWLASNVPRAANRHVLLIPKVDTNLRDVLDRILRLPGTDGPRFDDYRSRLFRATSELRTEREAREKLLNNLAVACGPNGPHQMRNLDEVQEYLVHNLPNLLYDPFFRDELLRDGGIIHHLVQHTIGNVGRVERLEEKRGFKEEDLPLRASDIQRASQKAADFYSSLIAERMLQIRTVSWLNAHLSTAIAELLELRGDALLRLMLEVREALAANDTELILLVEDFAKLQGIDMQLLEAIIAKPRQEGRGRLCVMRTALACTTGYFRSLFQTVQTRVDFCVALDVQTQDGTNGVTPGDIEQFVARYLNASRLGDEQLARWHDAAKERRASDGDTPPIACEACEHREECHQAFGTSAQVGLYPFTTEALSRMLERASPEGFNPRLLLKDVLRRVLVAYEEDLREGRFPSPPLLEHFKGPRLSAPVKEALLRRDPNPATRDRRMALVDLWTDGERVADLDPGIHEAFDLPPLGDGSVAPPEPERPVRPGPRPPQPDPEPREVALPARLDEQLRLLNEWQNGGRLSQNLVNELRDLVFEAVQAHIDWDSELLVRSSISQKSGMKPFKRVSVNFHRMGTAQGQAAVLLVLPTDGRSFTDTAISLQALLLFRHHGNWRFEFDHQPGSYYFRWYAQELGHWSDHVLGQLRKPRRSGEPWDPVPAAAEVLAITARMAGRPPASKTALEDHLGALFTPVDGIEFEHRTPAWRELFRTLRDQQQALIDIVLSRIACTKGGFPRVQVIDASRLVDPMRSVRRDWTPHEGVPDDLWDAYSAVRKAREKIDALLPRAIEEERTRYLDWSDRVTDEVGADSSRSDLIQAVQETMRVARDEGVFGGVGRERYEAAVEAFRRVRFDQCLEAMERLRAGSEPSACFVELSRDYHDLMASTDAFIEQTKQFLNGSLQRVESEIAQLEGAGELQATQQEIEQQFTRIEALLGDVAGGMA</sequence>
<protein>
    <submittedName>
        <fullName evidence="2">Uncharacterized protein</fullName>
    </submittedName>
</protein>
<organism evidence="2 3">
    <name type="scientific">Tautonia plasticadhaerens</name>
    <dbReference type="NCBI Taxonomy" id="2527974"/>
    <lineage>
        <taxon>Bacteria</taxon>
        <taxon>Pseudomonadati</taxon>
        <taxon>Planctomycetota</taxon>
        <taxon>Planctomycetia</taxon>
        <taxon>Isosphaerales</taxon>
        <taxon>Isosphaeraceae</taxon>
        <taxon>Tautonia</taxon>
    </lineage>
</organism>